<dbReference type="EMBL" id="QXFV01000375">
    <property type="protein sequence ID" value="KAE9039463.1"/>
    <property type="molecule type" value="Genomic_DNA"/>
</dbReference>
<comment type="caution">
    <text evidence="2">The sequence shown here is derived from an EMBL/GenBank/DDBJ whole genome shotgun (WGS) entry which is preliminary data.</text>
</comment>
<evidence type="ECO:0000313" key="1">
    <source>
        <dbReference type="EMBL" id="KAE9039463.1"/>
    </source>
</evidence>
<evidence type="ECO:0000313" key="3">
    <source>
        <dbReference type="Proteomes" id="UP000429607"/>
    </source>
</evidence>
<dbReference type="AlphaFoldDB" id="A0A6A4FYQ8"/>
<evidence type="ECO:0000313" key="2">
    <source>
        <dbReference type="EMBL" id="KAE9345277.1"/>
    </source>
</evidence>
<dbReference type="EMBL" id="QXFT01000390">
    <property type="protein sequence ID" value="KAE9345277.1"/>
    <property type="molecule type" value="Genomic_DNA"/>
</dbReference>
<proteinExistence type="predicted"/>
<gene>
    <name evidence="1" type="ORF">PR001_g7492</name>
    <name evidence="2" type="ORF">PR003_g8033</name>
</gene>
<dbReference type="SUPFAM" id="SSF53098">
    <property type="entry name" value="Ribonuclease H-like"/>
    <property type="match status" value="1"/>
</dbReference>
<evidence type="ECO:0000313" key="4">
    <source>
        <dbReference type="Proteomes" id="UP000434957"/>
    </source>
</evidence>
<evidence type="ECO:0008006" key="5">
    <source>
        <dbReference type="Google" id="ProtNLM"/>
    </source>
</evidence>
<name>A0A6A4FYQ8_9STRA</name>
<dbReference type="Proteomes" id="UP000429607">
    <property type="component" value="Unassembled WGS sequence"/>
</dbReference>
<reference evidence="2 4" key="1">
    <citation type="submission" date="2018-08" db="EMBL/GenBank/DDBJ databases">
        <title>Genomic investigation of the strawberry pathogen Phytophthora fragariae indicates pathogenicity is determined by transcriptional variation in three key races.</title>
        <authorList>
            <person name="Adams T.M."/>
            <person name="Armitage A.D."/>
            <person name="Sobczyk M.K."/>
            <person name="Bates H.J."/>
            <person name="Dunwell J.M."/>
            <person name="Nellist C.F."/>
            <person name="Harrison R.J."/>
        </authorList>
    </citation>
    <scope>NUCLEOTIDE SEQUENCE [LARGE SCALE GENOMIC DNA]</scope>
    <source>
        <strain evidence="1 3">SCRP249</strain>
        <strain evidence="2 4">SCRP333</strain>
    </source>
</reference>
<protein>
    <recommendedName>
        <fullName evidence="5">HAT C-terminal dimerisation domain-containing protein</fullName>
    </recommendedName>
</protein>
<sequence length="378" mass="41964">MLASVTNNATLVGFIDQKSQTVFCWIDWTTTCNLPFSWCEDGTVTKYTTLDRISTEALLKYATLVVREIEIFIGLVIPVKIGIMFDGCTFKSEHVLAVFAVFEPDRRVDKVLLAFAPLIDDDATDHTAASPVKFQKGILPYFNRDVTDIIYLVADNCAVNRKGADLLEVPLVVYASHGLNLTAQLFMADHASQLDKLQSGAQVAKPQPSGKASRDENVTLLDVRDIFDALTEHHPVVAKYLAPDASIVKSPDFEDACAKVLLGKDAEPSQDQHELLKPFAAHVETQTSVSNDDVDDRAGFAERVLHARKKQRVSAEVYGWVIFIPPTSNAVELLFSKARHVLSLHRHGILPARLEMLLFMMVNRRFWGAATRSKVVNA</sequence>
<organism evidence="2 4">
    <name type="scientific">Phytophthora rubi</name>
    <dbReference type="NCBI Taxonomy" id="129364"/>
    <lineage>
        <taxon>Eukaryota</taxon>
        <taxon>Sar</taxon>
        <taxon>Stramenopiles</taxon>
        <taxon>Oomycota</taxon>
        <taxon>Peronosporomycetes</taxon>
        <taxon>Peronosporales</taxon>
        <taxon>Peronosporaceae</taxon>
        <taxon>Phytophthora</taxon>
    </lineage>
</organism>
<accession>A0A6A4FYQ8</accession>
<dbReference type="PANTHER" id="PTHR40866">
    <property type="entry name" value="BED-TYPE DOMAIN-CONTAINING PROTEIN"/>
    <property type="match status" value="1"/>
</dbReference>
<dbReference type="Proteomes" id="UP000434957">
    <property type="component" value="Unassembled WGS sequence"/>
</dbReference>
<keyword evidence="4" id="KW-1185">Reference proteome</keyword>
<dbReference type="InterPro" id="IPR012337">
    <property type="entry name" value="RNaseH-like_sf"/>
</dbReference>
<dbReference type="PANTHER" id="PTHR40866:SF1">
    <property type="entry name" value="BED-TYPE DOMAIN-CONTAINING PROTEIN"/>
    <property type="match status" value="1"/>
</dbReference>